<dbReference type="InterPro" id="IPR011545">
    <property type="entry name" value="DEAD/DEAH_box_helicase_dom"/>
</dbReference>
<evidence type="ECO:0000256" key="13">
    <source>
        <dbReference type="ARBA" id="ARBA00038058"/>
    </source>
</evidence>
<dbReference type="GO" id="GO:0006281">
    <property type="term" value="P:DNA repair"/>
    <property type="evidence" value="ECO:0007669"/>
    <property type="project" value="UniProtKB-KW"/>
</dbReference>
<evidence type="ECO:0000256" key="8">
    <source>
        <dbReference type="ARBA" id="ARBA00023004"/>
    </source>
</evidence>
<dbReference type="PANTHER" id="PTHR11472:SF34">
    <property type="entry name" value="REGULATOR OF TELOMERE ELONGATION HELICASE 1"/>
    <property type="match status" value="1"/>
</dbReference>
<dbReference type="PANTHER" id="PTHR11472">
    <property type="entry name" value="DNA REPAIR DEAD HELICASE RAD3/XP-D SUBFAMILY MEMBER"/>
    <property type="match status" value="1"/>
</dbReference>
<protein>
    <submittedName>
        <fullName evidence="15">ATP-dependent DNA helicase</fullName>
    </submittedName>
</protein>
<dbReference type="GO" id="GO:0051539">
    <property type="term" value="F:4 iron, 4 sulfur cluster binding"/>
    <property type="evidence" value="ECO:0007669"/>
    <property type="project" value="UniProtKB-KW"/>
</dbReference>
<dbReference type="GO" id="GO:0016818">
    <property type="term" value="F:hydrolase activity, acting on acid anhydrides, in phosphorus-containing anhydrides"/>
    <property type="evidence" value="ECO:0007669"/>
    <property type="project" value="InterPro"/>
</dbReference>
<keyword evidence="6 15" id="KW-0347">Helicase</keyword>
<evidence type="ECO:0000256" key="9">
    <source>
        <dbReference type="ARBA" id="ARBA00023014"/>
    </source>
</evidence>
<comment type="caution">
    <text evidence="15">The sequence shown here is derived from an EMBL/GenBank/DDBJ whole genome shotgun (WGS) entry which is preliminary data.</text>
</comment>
<keyword evidence="1" id="KW-0004">4Fe-4S</keyword>
<evidence type="ECO:0000256" key="12">
    <source>
        <dbReference type="ARBA" id="ARBA00023235"/>
    </source>
</evidence>
<dbReference type="InterPro" id="IPR010614">
    <property type="entry name" value="RAD3-like_helicase_DEAD"/>
</dbReference>
<dbReference type="Gene3D" id="1.10.30.20">
    <property type="entry name" value="Bacterial XPD DNA helicase, FeS cluster domain"/>
    <property type="match status" value="1"/>
</dbReference>
<dbReference type="GO" id="GO:0003677">
    <property type="term" value="F:DNA binding"/>
    <property type="evidence" value="ECO:0007669"/>
    <property type="project" value="UniProtKB-KW"/>
</dbReference>
<evidence type="ECO:0000256" key="11">
    <source>
        <dbReference type="ARBA" id="ARBA00023204"/>
    </source>
</evidence>
<dbReference type="SUPFAM" id="SSF52540">
    <property type="entry name" value="P-loop containing nucleoside triphosphate hydrolases"/>
    <property type="match status" value="2"/>
</dbReference>
<comment type="similarity">
    <text evidence="13">Belongs to the helicase family. DinG subfamily.</text>
</comment>
<keyword evidence="12" id="KW-0413">Isomerase</keyword>
<dbReference type="Pfam" id="PF06733">
    <property type="entry name" value="DEAD_2"/>
    <property type="match status" value="1"/>
</dbReference>
<name>A0A9D2ITH7_9FIRM</name>
<dbReference type="Gene3D" id="1.10.275.40">
    <property type="match status" value="1"/>
</dbReference>
<dbReference type="Proteomes" id="UP000824041">
    <property type="component" value="Unassembled WGS sequence"/>
</dbReference>
<evidence type="ECO:0000256" key="4">
    <source>
        <dbReference type="ARBA" id="ARBA00022763"/>
    </source>
</evidence>
<dbReference type="AlphaFoldDB" id="A0A9D2ITH7"/>
<keyword evidence="3" id="KW-0547">Nucleotide-binding</keyword>
<dbReference type="InterPro" id="IPR014013">
    <property type="entry name" value="Helic_SF1/SF2_ATP-bd_DinG/Rad3"/>
</dbReference>
<dbReference type="PROSITE" id="PS51193">
    <property type="entry name" value="HELICASE_ATP_BIND_2"/>
    <property type="match status" value="1"/>
</dbReference>
<dbReference type="InterPro" id="IPR045028">
    <property type="entry name" value="DinG/Rad3-like"/>
</dbReference>
<evidence type="ECO:0000256" key="6">
    <source>
        <dbReference type="ARBA" id="ARBA00022806"/>
    </source>
</evidence>
<dbReference type="GO" id="GO:0046872">
    <property type="term" value="F:metal ion binding"/>
    <property type="evidence" value="ECO:0007669"/>
    <property type="project" value="UniProtKB-KW"/>
</dbReference>
<evidence type="ECO:0000256" key="3">
    <source>
        <dbReference type="ARBA" id="ARBA00022741"/>
    </source>
</evidence>
<keyword evidence="11" id="KW-0234">DNA repair</keyword>
<dbReference type="SMART" id="SM00488">
    <property type="entry name" value="DEXDc2"/>
    <property type="match status" value="1"/>
</dbReference>
<keyword evidence="9" id="KW-0411">Iron-sulfur</keyword>
<dbReference type="GO" id="GO:0005524">
    <property type="term" value="F:ATP binding"/>
    <property type="evidence" value="ECO:0007669"/>
    <property type="project" value="UniProtKB-KW"/>
</dbReference>
<gene>
    <name evidence="15" type="ORF">IAA21_08935</name>
</gene>
<evidence type="ECO:0000313" key="16">
    <source>
        <dbReference type="Proteomes" id="UP000824041"/>
    </source>
</evidence>
<keyword evidence="8" id="KW-0408">Iron</keyword>
<keyword evidence="5" id="KW-0378">Hydrolase</keyword>
<dbReference type="SMART" id="SM00491">
    <property type="entry name" value="HELICc2"/>
    <property type="match status" value="1"/>
</dbReference>
<dbReference type="InterPro" id="IPR006554">
    <property type="entry name" value="Helicase-like_DEXD_c2"/>
</dbReference>
<keyword evidence="10" id="KW-0238">DNA-binding</keyword>
<dbReference type="Pfam" id="PF00270">
    <property type="entry name" value="DEAD"/>
    <property type="match status" value="1"/>
</dbReference>
<accession>A0A9D2ITH7</accession>
<dbReference type="InterPro" id="IPR006555">
    <property type="entry name" value="ATP-dep_Helicase_C"/>
</dbReference>
<evidence type="ECO:0000256" key="10">
    <source>
        <dbReference type="ARBA" id="ARBA00023125"/>
    </source>
</evidence>
<dbReference type="Pfam" id="PF13307">
    <property type="entry name" value="Helicase_C_2"/>
    <property type="match status" value="1"/>
</dbReference>
<dbReference type="EMBL" id="DXBU01000124">
    <property type="protein sequence ID" value="HIZ22903.1"/>
    <property type="molecule type" value="Genomic_DNA"/>
</dbReference>
<dbReference type="Gene3D" id="3.90.320.10">
    <property type="match status" value="1"/>
</dbReference>
<evidence type="ECO:0000256" key="2">
    <source>
        <dbReference type="ARBA" id="ARBA00022723"/>
    </source>
</evidence>
<evidence type="ECO:0000313" key="15">
    <source>
        <dbReference type="EMBL" id="HIZ22903.1"/>
    </source>
</evidence>
<organism evidence="15 16">
    <name type="scientific">Candidatus Blautia faecigallinarum</name>
    <dbReference type="NCBI Taxonomy" id="2838488"/>
    <lineage>
        <taxon>Bacteria</taxon>
        <taxon>Bacillati</taxon>
        <taxon>Bacillota</taxon>
        <taxon>Clostridia</taxon>
        <taxon>Lachnospirales</taxon>
        <taxon>Lachnospiraceae</taxon>
        <taxon>Blautia</taxon>
    </lineage>
</organism>
<keyword evidence="4" id="KW-0227">DNA damage</keyword>
<reference evidence="15" key="1">
    <citation type="journal article" date="2021" name="PeerJ">
        <title>Extensive microbial diversity within the chicken gut microbiome revealed by metagenomics and culture.</title>
        <authorList>
            <person name="Gilroy R."/>
            <person name="Ravi A."/>
            <person name="Getino M."/>
            <person name="Pursley I."/>
            <person name="Horton D.L."/>
            <person name="Alikhan N.F."/>
            <person name="Baker D."/>
            <person name="Gharbi K."/>
            <person name="Hall N."/>
            <person name="Watson M."/>
            <person name="Adriaenssens E.M."/>
            <person name="Foster-Nyarko E."/>
            <person name="Jarju S."/>
            <person name="Secka A."/>
            <person name="Antonio M."/>
            <person name="Oren A."/>
            <person name="Chaudhuri R.R."/>
            <person name="La Ragione R."/>
            <person name="Hildebrand F."/>
            <person name="Pallen M.J."/>
        </authorList>
    </citation>
    <scope>NUCLEOTIDE SEQUENCE</scope>
    <source>
        <strain evidence="15">14324</strain>
    </source>
</reference>
<sequence length="782" mass="90329">MDKPVIRISVRNLVEFILRSGDLDSTRGGMDREAMQKGSRIHRKLQKQRGSGYQAEVSLKRETEYEDLFILVEGRADGIQKEKDQAVIEEIKGTYGNLSSMEGPVPVHLSQAMCYAFIYGEQEGFTELTVEMTYVNLDTEEIRRFCQRYSLAELSIWYQKLLDEYHKWVSYAGQWKKKRNASMEHLDFPFAYREGQKKMVSSVYHTLSEKKQIFIQAPTGVGKTMSTIFPAVRAVGEEKGDTIFYLTAKTITRTVAGEAFAILKKKGLLFKVITLTAKEKLCILDKPQCSPQTCPYAKGHFDRVNDAVYDLWIREQTYDRDTICAQAEKWQVCPFEMSLDLAVWTDAVICDYNYVFDPNVHLKRFFSEGPSGNYIFLIDEAHNLVERGREMYSAALYKDEVQRIKKLAKPKYTPLFRSLEKVNRQLLALKKQCDGYMVLENPGMLTLSLLQVMGELEKLLEDPAHRELPEELLDFYFSVRNFLNIAELVDENYVVYAADDEEAGFFLKLYCVNPAHNLEQYLEMGRSAVFFSATLLPLSYYRRLLSTKTDDYGIYVPSPFSRENRCILTGTDVSSRYNRRGYPEYRKIAEYIAHMVSGKKGNYMAFFPSYKLMDEVYEIYEAEFSVPWVESIRQRASMPEMERERFLEEFRERKDSLLGFCVMGGIFSEGIDLSGERLIGAAIIGTGLPQVSYEREILKQYYDGKGEQGFAYAYRYPGMNKVLQASGRVIRTREDVGVILLLDDRFARGEYAGLFPAEWEDRKNCSLKTVKSFLENFWQGKG</sequence>
<evidence type="ECO:0000256" key="1">
    <source>
        <dbReference type="ARBA" id="ARBA00022485"/>
    </source>
</evidence>
<dbReference type="GO" id="GO:0043139">
    <property type="term" value="F:5'-3' DNA helicase activity"/>
    <property type="evidence" value="ECO:0007669"/>
    <property type="project" value="UniProtKB-EC"/>
</dbReference>
<dbReference type="InterPro" id="IPR011604">
    <property type="entry name" value="PDDEXK-like_dom_sf"/>
</dbReference>
<dbReference type="Gene3D" id="3.40.50.300">
    <property type="entry name" value="P-loop containing nucleotide triphosphate hydrolases"/>
    <property type="match status" value="2"/>
</dbReference>
<dbReference type="InterPro" id="IPR027417">
    <property type="entry name" value="P-loop_NTPase"/>
</dbReference>
<evidence type="ECO:0000259" key="14">
    <source>
        <dbReference type="PROSITE" id="PS51193"/>
    </source>
</evidence>
<evidence type="ECO:0000256" key="5">
    <source>
        <dbReference type="ARBA" id="ARBA00022801"/>
    </source>
</evidence>
<evidence type="ECO:0000256" key="7">
    <source>
        <dbReference type="ARBA" id="ARBA00022840"/>
    </source>
</evidence>
<proteinExistence type="inferred from homology"/>
<keyword evidence="2" id="KW-0479">Metal-binding</keyword>
<feature type="domain" description="Helicase ATP-binding" evidence="14">
    <location>
        <begin position="182"/>
        <end position="441"/>
    </location>
</feature>
<dbReference type="InterPro" id="IPR042493">
    <property type="entry name" value="XPD_DNA_FeS"/>
</dbReference>
<keyword evidence="7" id="KW-0067">ATP-binding</keyword>
<reference evidence="15" key="2">
    <citation type="submission" date="2021-04" db="EMBL/GenBank/DDBJ databases">
        <authorList>
            <person name="Gilroy R."/>
        </authorList>
    </citation>
    <scope>NUCLEOTIDE SEQUENCE</scope>
    <source>
        <strain evidence="15">14324</strain>
    </source>
</reference>